<evidence type="ECO:0000313" key="1">
    <source>
        <dbReference type="EMBL" id="KAF7572219.1"/>
    </source>
</evidence>
<dbReference type="Proteomes" id="UP000245464">
    <property type="component" value="Chromosome 4"/>
</dbReference>
<dbReference type="KEGG" id="ptrr:90956386"/>
<organism evidence="1 2">
    <name type="scientific">Pyrenophora tritici-repentis</name>
    <dbReference type="NCBI Taxonomy" id="45151"/>
    <lineage>
        <taxon>Eukaryota</taxon>
        <taxon>Fungi</taxon>
        <taxon>Dikarya</taxon>
        <taxon>Ascomycota</taxon>
        <taxon>Pezizomycotina</taxon>
        <taxon>Dothideomycetes</taxon>
        <taxon>Pleosporomycetidae</taxon>
        <taxon>Pleosporales</taxon>
        <taxon>Pleosporineae</taxon>
        <taxon>Pleosporaceae</taxon>
        <taxon>Pyrenophora</taxon>
    </lineage>
</organism>
<accession>A0A2W1ELM4</accession>
<proteinExistence type="predicted"/>
<dbReference type="RefSeq" id="XP_065962879.1">
    <property type="nucleotide sequence ID" value="XM_066107211.1"/>
</dbReference>
<protein>
    <submittedName>
        <fullName evidence="1">Uncharacterized protein</fullName>
    </submittedName>
</protein>
<dbReference type="EMBL" id="NQIK02000004">
    <property type="protein sequence ID" value="KAF7572219.1"/>
    <property type="molecule type" value="Genomic_DNA"/>
</dbReference>
<name>A0A2W1ELM4_9PLEO</name>
<evidence type="ECO:0000313" key="2">
    <source>
        <dbReference type="Proteomes" id="UP000245464"/>
    </source>
</evidence>
<comment type="caution">
    <text evidence="1">The sequence shown here is derived from an EMBL/GenBank/DDBJ whole genome shotgun (WGS) entry which is preliminary data.</text>
</comment>
<dbReference type="GeneID" id="90956386"/>
<dbReference type="AlphaFoldDB" id="A0A2W1ELM4"/>
<sequence>MKDCPTCKGNGTTKCDVCNGKGKDCQSCKRTGSNKCTICDGTGAIHSEH</sequence>
<gene>
    <name evidence="1" type="ORF">PtrM4_097190</name>
</gene>
<reference evidence="1" key="1">
    <citation type="journal article" date="2018" name="BMC Genomics">
        <title>Comparative genomics of the wheat fungal pathogen Pyrenophora tritici-repentis reveals chromosomal variations and genome plasticity.</title>
        <authorList>
            <person name="Moolhuijzen P."/>
            <person name="See P.T."/>
            <person name="Hane J.K."/>
            <person name="Shi G."/>
            <person name="Liu Z."/>
            <person name="Oliver R.P."/>
            <person name="Moffat C.S."/>
        </authorList>
    </citation>
    <scope>NUCLEOTIDE SEQUENCE [LARGE SCALE GENOMIC DNA]</scope>
    <source>
        <strain evidence="1">M4</strain>
    </source>
</reference>